<keyword evidence="3" id="KW-1185">Reference proteome</keyword>
<accession>A0AAD5SRD8</accession>
<feature type="region of interest" description="Disordered" evidence="1">
    <location>
        <begin position="1"/>
        <end position="22"/>
    </location>
</feature>
<evidence type="ECO:0000313" key="3">
    <source>
        <dbReference type="Proteomes" id="UP001211907"/>
    </source>
</evidence>
<dbReference type="GO" id="GO:0005737">
    <property type="term" value="C:cytoplasm"/>
    <property type="evidence" value="ECO:0007669"/>
    <property type="project" value="TreeGrafter"/>
</dbReference>
<sequence>MAPISNSAQTSNSESQPRIIKRLRGEAHPDKVFVPGLLASAESLHQDYIKSGPYQHIVIPKLVNDGLLRKVREELLAIHATRKETDIYRVFQTGDLANLDG</sequence>
<evidence type="ECO:0000256" key="1">
    <source>
        <dbReference type="SAM" id="MobiDB-lite"/>
    </source>
</evidence>
<feature type="non-terminal residue" evidence="2">
    <location>
        <position position="101"/>
    </location>
</feature>
<dbReference type="Proteomes" id="UP001211907">
    <property type="component" value="Unassembled WGS sequence"/>
</dbReference>
<dbReference type="EMBL" id="JADGJH010003176">
    <property type="protein sequence ID" value="KAJ3092935.1"/>
    <property type="molecule type" value="Genomic_DNA"/>
</dbReference>
<reference evidence="2" key="1">
    <citation type="submission" date="2020-05" db="EMBL/GenBank/DDBJ databases">
        <title>Phylogenomic resolution of chytrid fungi.</title>
        <authorList>
            <person name="Stajich J.E."/>
            <person name="Amses K."/>
            <person name="Simmons R."/>
            <person name="Seto K."/>
            <person name="Myers J."/>
            <person name="Bonds A."/>
            <person name="Quandt C.A."/>
            <person name="Barry K."/>
            <person name="Liu P."/>
            <person name="Grigoriev I."/>
            <person name="Longcore J.E."/>
            <person name="James T.Y."/>
        </authorList>
    </citation>
    <scope>NUCLEOTIDE SEQUENCE</scope>
    <source>
        <strain evidence="2">JEL0513</strain>
    </source>
</reference>
<dbReference type="Gene3D" id="2.60.120.620">
    <property type="entry name" value="q2cbj1_9rhob like domain"/>
    <property type="match status" value="1"/>
</dbReference>
<organism evidence="2 3">
    <name type="scientific">Physocladia obscura</name>
    <dbReference type="NCBI Taxonomy" id="109957"/>
    <lineage>
        <taxon>Eukaryota</taxon>
        <taxon>Fungi</taxon>
        <taxon>Fungi incertae sedis</taxon>
        <taxon>Chytridiomycota</taxon>
        <taxon>Chytridiomycota incertae sedis</taxon>
        <taxon>Chytridiomycetes</taxon>
        <taxon>Chytridiales</taxon>
        <taxon>Chytriomycetaceae</taxon>
        <taxon>Physocladia</taxon>
    </lineage>
</organism>
<dbReference type="GO" id="GO:0031543">
    <property type="term" value="F:peptidyl-proline dioxygenase activity"/>
    <property type="evidence" value="ECO:0007669"/>
    <property type="project" value="TreeGrafter"/>
</dbReference>
<proteinExistence type="predicted"/>
<dbReference type="AlphaFoldDB" id="A0AAD5SRD8"/>
<dbReference type="PANTHER" id="PTHR12117">
    <property type="entry name" value="HISTONE ACETYLTRANSFERASE COMPLEX"/>
    <property type="match status" value="1"/>
</dbReference>
<evidence type="ECO:0000313" key="2">
    <source>
        <dbReference type="EMBL" id="KAJ3092935.1"/>
    </source>
</evidence>
<comment type="caution">
    <text evidence="2">The sequence shown here is derived from an EMBL/GenBank/DDBJ whole genome shotgun (WGS) entry which is preliminary data.</text>
</comment>
<dbReference type="GO" id="GO:0006449">
    <property type="term" value="P:regulation of translational termination"/>
    <property type="evidence" value="ECO:0007669"/>
    <property type="project" value="TreeGrafter"/>
</dbReference>
<dbReference type="InterPro" id="IPR051842">
    <property type="entry name" value="uS12_prolyl_hydroxylase"/>
</dbReference>
<feature type="compositionally biased region" description="Polar residues" evidence="1">
    <location>
        <begin position="1"/>
        <end position="16"/>
    </location>
</feature>
<gene>
    <name evidence="2" type="primary">OFD1_2</name>
    <name evidence="2" type="ORF">HK100_006804</name>
</gene>
<name>A0AAD5SRD8_9FUNG</name>
<protein>
    <submittedName>
        <fullName evidence="2">Oxidative DNA demethylase</fullName>
    </submittedName>
</protein>
<dbReference type="PANTHER" id="PTHR12117:SF0">
    <property type="entry name" value="PROLYL 3-HYDROXYLASE OGFOD1"/>
    <property type="match status" value="1"/>
</dbReference>